<protein>
    <submittedName>
        <fullName evidence="2">Gll3469 protein</fullName>
    </submittedName>
</protein>
<keyword evidence="1" id="KW-0732">Signal</keyword>
<accession>Q7NFQ5</accession>
<dbReference type="eggNOG" id="ENOG502Z8M9">
    <property type="taxonomic scope" value="Bacteria"/>
</dbReference>
<sequence length="226" mass="24683">MMHCWSCVAVLLLLTAIGAAAQTPLAPPGSKPLPNSELERESPVFRRWIANPPDLLYDIENGQAFPTRLGIGIAFTPSRSGEIAYSATLQDIVLGGTRLSLSGDFWRSGTSNQQWGANARYYILPLGSYFNIAPQFGYRNLVIDGITRNGLEAGAKFLFALSPRAADIAFIPSWVTPDEGGAITRLLLEFGYSLNPRLRLTTTVQWVNSSIRTDTSFGVNLELIGF</sequence>
<dbReference type="AlphaFoldDB" id="Q7NFQ5"/>
<dbReference type="Proteomes" id="UP000000557">
    <property type="component" value="Chromosome"/>
</dbReference>
<feature type="signal peptide" evidence="1">
    <location>
        <begin position="1"/>
        <end position="21"/>
    </location>
</feature>
<evidence type="ECO:0000256" key="1">
    <source>
        <dbReference type="SAM" id="SignalP"/>
    </source>
</evidence>
<proteinExistence type="predicted"/>
<gene>
    <name evidence="2" type="ordered locus">gll3469</name>
</gene>
<reference evidence="2 3" key="1">
    <citation type="journal article" date="2003" name="DNA Res.">
        <title>Complete genome structure of Gloeobacter violaceus PCC 7421, a cyanobacterium that lacks thylakoids.</title>
        <authorList>
            <person name="Nakamura Y."/>
            <person name="Kaneko T."/>
            <person name="Sato S."/>
            <person name="Mimuro M."/>
            <person name="Miyashita H."/>
            <person name="Tsuchiya T."/>
            <person name="Sasamoto S."/>
            <person name="Watanabe A."/>
            <person name="Kawashima K."/>
            <person name="Kishida Y."/>
            <person name="Kiyokawa C."/>
            <person name="Kohara M."/>
            <person name="Matsumoto M."/>
            <person name="Matsuno A."/>
            <person name="Nakazaki N."/>
            <person name="Shimpo S."/>
            <person name="Takeuchi C."/>
            <person name="Yamada M."/>
            <person name="Tabata S."/>
        </authorList>
    </citation>
    <scope>NUCLEOTIDE SEQUENCE [LARGE SCALE GENOMIC DNA]</scope>
    <source>
        <strain evidence="3">ATCC 29082 / PCC 7421</strain>
    </source>
</reference>
<evidence type="ECO:0000313" key="2">
    <source>
        <dbReference type="EMBL" id="BAC91410.1"/>
    </source>
</evidence>
<dbReference type="InParanoid" id="Q7NFQ5"/>
<feature type="chain" id="PRO_5004290470" evidence="1">
    <location>
        <begin position="22"/>
        <end position="226"/>
    </location>
</feature>
<dbReference type="EMBL" id="BA000045">
    <property type="protein sequence ID" value="BAC91410.1"/>
    <property type="molecule type" value="Genomic_DNA"/>
</dbReference>
<keyword evidence="3" id="KW-1185">Reference proteome</keyword>
<evidence type="ECO:0000313" key="3">
    <source>
        <dbReference type="Proteomes" id="UP000000557"/>
    </source>
</evidence>
<dbReference type="STRING" id="251221.gene:10760981"/>
<dbReference type="KEGG" id="gvi:gll3469"/>
<dbReference type="OrthoDB" id="571365at2"/>
<dbReference type="EnsemblBacteria" id="BAC91410">
    <property type="protein sequence ID" value="BAC91410"/>
    <property type="gene ID" value="BAC91410"/>
</dbReference>
<reference evidence="2 3" key="2">
    <citation type="journal article" date="2003" name="DNA Res.">
        <title>Complete genome structure of Gloeobacter violaceus PCC 7421, a cyanobacterium that lacks thylakoids (supplement).</title>
        <authorList>
            <person name="Nakamura Y."/>
            <person name="Kaneko T."/>
            <person name="Sato S."/>
            <person name="Mimuro M."/>
            <person name="Miyashita H."/>
            <person name="Tsuchiya T."/>
            <person name="Sasamoto S."/>
            <person name="Watanabe A."/>
            <person name="Kawashima K."/>
            <person name="Kishida Y."/>
            <person name="Kiyokawa C."/>
            <person name="Kohara M."/>
            <person name="Matsumoto M."/>
            <person name="Matsuno A."/>
            <person name="Nakazaki N."/>
            <person name="Shimpo S."/>
            <person name="Takeuchi C."/>
            <person name="Yamada M."/>
            <person name="Tabata S."/>
        </authorList>
    </citation>
    <scope>NUCLEOTIDE SEQUENCE [LARGE SCALE GENOMIC DNA]</scope>
    <source>
        <strain evidence="3">ATCC 29082 / PCC 7421</strain>
    </source>
</reference>
<organism evidence="2 3">
    <name type="scientific">Gloeobacter violaceus (strain ATCC 29082 / PCC 7421)</name>
    <dbReference type="NCBI Taxonomy" id="251221"/>
    <lineage>
        <taxon>Bacteria</taxon>
        <taxon>Bacillati</taxon>
        <taxon>Cyanobacteriota</taxon>
        <taxon>Cyanophyceae</taxon>
        <taxon>Gloeobacterales</taxon>
        <taxon>Gloeobacteraceae</taxon>
        <taxon>Gloeobacter</taxon>
    </lineage>
</organism>
<dbReference type="HOGENOM" id="CLU_080710_1_0_3"/>
<dbReference type="PhylomeDB" id="Q7NFQ5"/>
<name>Q7NFQ5_GLOVI</name>